<evidence type="ECO:0000256" key="3">
    <source>
        <dbReference type="ARBA" id="ARBA00022781"/>
    </source>
</evidence>
<dbReference type="AlphaFoldDB" id="A0A7K5B7K2"/>
<dbReference type="InterPro" id="IPR036132">
    <property type="entry name" value="Vac_ATP_synth_c_sf"/>
</dbReference>
<evidence type="ECO:0000313" key="9">
    <source>
        <dbReference type="Proteomes" id="UP000529852"/>
    </source>
</evidence>
<evidence type="ECO:0000256" key="1">
    <source>
        <dbReference type="ARBA" id="ARBA00006138"/>
    </source>
</evidence>
<keyword evidence="4" id="KW-0007">Acetylation</keyword>
<keyword evidence="2 7" id="KW-0813">Transport</keyword>
<comment type="subunit">
    <text evidence="7">V-ATPase is a heteromultimeric enzyme made up of two complexes: the ATP-hydrolytic V1 complex and the proton translocation V0 complex. The V1 complex consists of three catalytic AB heterodimers that form a heterohexamer, three peripheral stalks each consisting of EG heterodimers, one central rotor including subunits D and F, and the regulatory subunits C and H. The proton translocation complex V0 consists of the proton transport subunit a, a ring of proteolipid subunits c9c'', rotary subunit d, subunits e and f, and two accessory subunits.</text>
</comment>
<dbReference type="Gene3D" id="1.20.1460.10">
    <property type="entry name" value="subunit c (vma5p) of the yeast v-atpase, domain 2"/>
    <property type="match status" value="1"/>
</dbReference>
<dbReference type="GO" id="GO:0046961">
    <property type="term" value="F:proton-transporting ATPase activity, rotational mechanism"/>
    <property type="evidence" value="ECO:0007669"/>
    <property type="project" value="InterPro"/>
</dbReference>
<comment type="function">
    <text evidence="6 7">Subunit of the V1 complex of vacuolar(H+)-ATPase (V-ATPase), a multisubunit enzyme composed of a peripheral complex (V1) that hydrolyzes ATP and a membrane integral complex (V0) that translocates protons. V-ATPase is responsible for acidifying and maintaining the pH of intracellular compartments and in some cell types, is targeted to the plasma membrane, where it is responsible for acidifying the extracellular environment. Subunit C is necessary for the assembly of the catalytic sector of the enzyme and is likely to have a specific function in its catalytic activity.</text>
</comment>
<accession>A0A7K5B7K2</accession>
<dbReference type="GO" id="GO:0000221">
    <property type="term" value="C:vacuolar proton-transporting V-type ATPase, V1 domain"/>
    <property type="evidence" value="ECO:0007669"/>
    <property type="project" value="TreeGrafter"/>
</dbReference>
<gene>
    <name evidence="8" type="primary">Atp6v1c1</name>
    <name evidence="8" type="ORF">FURFIG_R11419</name>
</gene>
<evidence type="ECO:0000256" key="5">
    <source>
        <dbReference type="ARBA" id="ARBA00023065"/>
    </source>
</evidence>
<dbReference type="Gene3D" id="3.30.70.100">
    <property type="match status" value="1"/>
</dbReference>
<comment type="caution">
    <text evidence="8">The sequence shown here is derived from an EMBL/GenBank/DDBJ whole genome shotgun (WGS) entry which is preliminary data.</text>
</comment>
<keyword evidence="9" id="KW-1185">Reference proteome</keyword>
<dbReference type="SUPFAM" id="SSF118203">
    <property type="entry name" value="Vacuolar ATP synthase subunit C"/>
    <property type="match status" value="1"/>
</dbReference>
<dbReference type="Pfam" id="PF03223">
    <property type="entry name" value="V-ATPase_C"/>
    <property type="match status" value="1"/>
</dbReference>
<reference evidence="8 9" key="1">
    <citation type="submission" date="2019-09" db="EMBL/GenBank/DDBJ databases">
        <title>Bird 10,000 Genomes (B10K) Project - Family phase.</title>
        <authorList>
            <person name="Zhang G."/>
        </authorList>
    </citation>
    <scope>NUCLEOTIDE SEQUENCE [LARGE SCALE GENOMIC DNA]</scope>
    <source>
        <strain evidence="8">B10K-DU-003-06</strain>
    </source>
</reference>
<keyword evidence="3 7" id="KW-0375">Hydrogen ion transport</keyword>
<dbReference type="InterPro" id="IPR004907">
    <property type="entry name" value="ATPase_V1-cplx_csu"/>
</dbReference>
<dbReference type="FunFam" id="3.30.70.100:FF:000002">
    <property type="entry name" value="V-type proton ATPase subunit C"/>
    <property type="match status" value="1"/>
</dbReference>
<evidence type="ECO:0000256" key="4">
    <source>
        <dbReference type="ARBA" id="ARBA00022990"/>
    </source>
</evidence>
<organism evidence="8 9">
    <name type="scientific">Furnarius figulus</name>
    <dbReference type="NCBI Taxonomy" id="463165"/>
    <lineage>
        <taxon>Eukaryota</taxon>
        <taxon>Metazoa</taxon>
        <taxon>Chordata</taxon>
        <taxon>Craniata</taxon>
        <taxon>Vertebrata</taxon>
        <taxon>Euteleostomi</taxon>
        <taxon>Archelosauria</taxon>
        <taxon>Archosauria</taxon>
        <taxon>Dinosauria</taxon>
        <taxon>Saurischia</taxon>
        <taxon>Theropoda</taxon>
        <taxon>Coelurosauria</taxon>
        <taxon>Aves</taxon>
        <taxon>Neognathae</taxon>
        <taxon>Neoaves</taxon>
        <taxon>Telluraves</taxon>
        <taxon>Australaves</taxon>
        <taxon>Passeriformes</taxon>
        <taxon>Furnariidae</taxon>
        <taxon>Furnarius</taxon>
    </lineage>
</organism>
<dbReference type="Gene3D" id="3.30.70.1180">
    <property type="entry name" value="Vacuolar atp synthase subunit c, domain 1"/>
    <property type="match status" value="1"/>
</dbReference>
<keyword evidence="5 7" id="KW-0406">Ion transport</keyword>
<dbReference type="GO" id="GO:0005765">
    <property type="term" value="C:lysosomal membrane"/>
    <property type="evidence" value="ECO:0007669"/>
    <property type="project" value="TreeGrafter"/>
</dbReference>
<name>A0A7K5B7K2_9FURN</name>
<proteinExistence type="inferred from homology"/>
<dbReference type="PANTHER" id="PTHR10137">
    <property type="entry name" value="V-TYPE PROTON ATPASE SUBUNIT C"/>
    <property type="match status" value="1"/>
</dbReference>
<evidence type="ECO:0000313" key="8">
    <source>
        <dbReference type="EMBL" id="NWR91985.1"/>
    </source>
</evidence>
<evidence type="ECO:0000256" key="7">
    <source>
        <dbReference type="RuleBase" id="RU364010"/>
    </source>
</evidence>
<feature type="non-terminal residue" evidence="8">
    <location>
        <position position="1"/>
    </location>
</feature>
<dbReference type="FunFam" id="3.30.70.1180:FF:000003">
    <property type="entry name" value="V-type proton ATPase subunit C"/>
    <property type="match status" value="1"/>
</dbReference>
<comment type="similarity">
    <text evidence="1 7">Belongs to the V-ATPase C subunit family.</text>
</comment>
<dbReference type="PANTHER" id="PTHR10137:SF5">
    <property type="entry name" value="V-TYPE PROTON ATPASE SUBUNIT C 1"/>
    <property type="match status" value="1"/>
</dbReference>
<sequence length="382" mass="43942">DKGTKMTEFWLISAPGEKTCQQTWEKLHAATTRHNNLSTNSKFNIPDLKVGTLDVLVGLSDELAKLDAFVESVVKKVAQYMADVLEDSKDKVQENLLANGGKVLTVKWQAKHEFSSSSLDTVPFLFKGVNQIDNDLKARASAYNNLKGNLQNLERKNAGSLLTRSLADIVKKEDFVLDSEYLVTLLVIVPKGNYNDWVKQYETLAEMVVPRSSNVLFEDQDSYLCNVTLFRKAVDDFKHKAREYKFLVRDFQYNEEEMKADKEEMNRLSTDKKKQFGPLVRWLKVNFSEAFIAWIHVKALRVFVESVLRYGLPVNFQAMLLQPNKKTMKKLREVLYDLYKHLDSSAAAIIDAPMDIPGLNLSQQEYYPYVYYKIDCNLLEFK</sequence>
<dbReference type="Proteomes" id="UP000529852">
    <property type="component" value="Unassembled WGS sequence"/>
</dbReference>
<dbReference type="EMBL" id="VYZD01000687">
    <property type="protein sequence ID" value="NWR91985.1"/>
    <property type="molecule type" value="Genomic_DNA"/>
</dbReference>
<dbReference type="CDD" id="cd14785">
    <property type="entry name" value="V-ATPase_C"/>
    <property type="match status" value="1"/>
</dbReference>
<protein>
    <recommendedName>
        <fullName evidence="7">V-type proton ATPase subunit C</fullName>
    </recommendedName>
</protein>
<evidence type="ECO:0000256" key="6">
    <source>
        <dbReference type="ARBA" id="ARBA00046006"/>
    </source>
</evidence>
<evidence type="ECO:0000256" key="2">
    <source>
        <dbReference type="ARBA" id="ARBA00022448"/>
    </source>
</evidence>
<feature type="non-terminal residue" evidence="8">
    <location>
        <position position="382"/>
    </location>
</feature>